<sequence length="537" mass="60987">MALTFQGYVAGSLVRLCVFYSFMNVGTTYFDLVCTQTLLYYFPTKRGYLVALLKSMMGIGSSMTSILYQGFFPDRPSFFYFLMVYAIIFAVLNCIFMRLPKYQTTGYEDRKLTPEEKEERLKLKAPYLNQEPPMIRFYYGIGLIIVVIIFTTVASAVINYVGLKTHEEIRPFSIVVVILWAGFGLIMFPWQLFFGKKQGRQDHEDRDTRQEEPAYDDTKKPEQEITVAKEFDGYLEGAEELAEMESGSNEKPIETEVDFIAPQYQTSFWRNLLSINLWCLFWVFFIVMGTELMIMNNSTYIFQALSGHKQPDSLRYLLSVLNGVGSSAGRLSMSFFEVWIQSRPVEKRWPITVTLFVPTVSVLITVTLLLALPESVLPLPYVLGAVGNGFLGAILVLAPRTIYAKDNAKHYNFLFLATACSSIVINRFLYGEWYAQQAGDTVCLRRACVQPALIVCVCVCTTAFATNILLHFRYRSFCRKVLRERAILRGEITPEASEGNENENHGETFEEVNLDNGEAIAVNDTKSNKSANRGTGI</sequence>
<dbReference type="SUPFAM" id="SSF103473">
    <property type="entry name" value="MFS general substrate transporter"/>
    <property type="match status" value="2"/>
</dbReference>
<feature type="domain" description="Nodulin-like" evidence="7">
    <location>
        <begin position="13"/>
        <end position="97"/>
    </location>
</feature>
<feature type="transmembrane region" description="Helical" evidence="6">
    <location>
        <begin position="378"/>
        <end position="398"/>
    </location>
</feature>
<protein>
    <submittedName>
        <fullName evidence="8">Nodulin-like, putative</fullName>
    </submittedName>
</protein>
<dbReference type="Pfam" id="PF06813">
    <property type="entry name" value="Nodulin-like"/>
    <property type="match status" value="1"/>
</dbReference>
<keyword evidence="4 6" id="KW-0472">Membrane</keyword>
<feature type="transmembrane region" description="Helical" evidence="6">
    <location>
        <begin position="137"/>
        <end position="160"/>
    </location>
</feature>
<dbReference type="AlphaFoldDB" id="A0A7G2CKS4"/>
<keyword evidence="2 6" id="KW-0812">Transmembrane</keyword>
<feature type="transmembrane region" description="Helical" evidence="6">
    <location>
        <begin position="316"/>
        <end position="339"/>
    </location>
</feature>
<evidence type="ECO:0000313" key="8">
    <source>
        <dbReference type="EMBL" id="CAD2220426.1"/>
    </source>
</evidence>
<reference evidence="8 9" key="1">
    <citation type="submission" date="2020-08" db="EMBL/GenBank/DDBJ databases">
        <authorList>
            <person name="Newling K."/>
            <person name="Davey J."/>
            <person name="Forrester S."/>
        </authorList>
    </citation>
    <scope>NUCLEOTIDE SEQUENCE [LARGE SCALE GENOMIC DNA]</scope>
    <source>
        <strain evidence="9">Crithidia deanei Carvalho (ATCC PRA-265)</strain>
    </source>
</reference>
<dbReference type="GO" id="GO:0016020">
    <property type="term" value="C:membrane"/>
    <property type="evidence" value="ECO:0007669"/>
    <property type="project" value="UniProtKB-SubCell"/>
</dbReference>
<comment type="subcellular location">
    <subcellularLocation>
        <location evidence="1">Membrane</location>
        <topology evidence="1">Multi-pass membrane protein</topology>
    </subcellularLocation>
</comment>
<gene>
    <name evidence="8" type="ORF">ADEAN_000794800</name>
</gene>
<dbReference type="Proteomes" id="UP000515908">
    <property type="component" value="Chromosome 17"/>
</dbReference>
<evidence type="ECO:0000256" key="6">
    <source>
        <dbReference type="SAM" id="Phobius"/>
    </source>
</evidence>
<feature type="transmembrane region" description="Helical" evidence="6">
    <location>
        <begin position="410"/>
        <end position="429"/>
    </location>
</feature>
<dbReference type="InterPro" id="IPR010658">
    <property type="entry name" value="Nodulin-like"/>
</dbReference>
<dbReference type="PANTHER" id="PTHR21576:SF157">
    <property type="entry name" value="NODULIN-LIKE DOMAIN-CONTAINING PROTEIN"/>
    <property type="match status" value="1"/>
</dbReference>
<organism evidence="8 9">
    <name type="scientific">Angomonas deanei</name>
    <dbReference type="NCBI Taxonomy" id="59799"/>
    <lineage>
        <taxon>Eukaryota</taxon>
        <taxon>Discoba</taxon>
        <taxon>Euglenozoa</taxon>
        <taxon>Kinetoplastea</taxon>
        <taxon>Metakinetoplastina</taxon>
        <taxon>Trypanosomatida</taxon>
        <taxon>Trypanosomatidae</taxon>
        <taxon>Strigomonadinae</taxon>
        <taxon>Angomonas</taxon>
    </lineage>
</organism>
<feature type="transmembrane region" description="Helical" evidence="6">
    <location>
        <begin position="49"/>
        <end position="71"/>
    </location>
</feature>
<feature type="transmembrane region" description="Helical" evidence="6">
    <location>
        <begin position="275"/>
        <end position="296"/>
    </location>
</feature>
<evidence type="ECO:0000313" key="9">
    <source>
        <dbReference type="Proteomes" id="UP000515908"/>
    </source>
</evidence>
<name>A0A7G2CKS4_9TRYP</name>
<evidence type="ECO:0000259" key="7">
    <source>
        <dbReference type="Pfam" id="PF06813"/>
    </source>
</evidence>
<evidence type="ECO:0000256" key="4">
    <source>
        <dbReference type="ARBA" id="ARBA00023136"/>
    </source>
</evidence>
<feature type="transmembrane region" description="Helical" evidence="6">
    <location>
        <begin position="172"/>
        <end position="193"/>
    </location>
</feature>
<feature type="transmembrane region" description="Helical" evidence="6">
    <location>
        <begin position="449"/>
        <end position="470"/>
    </location>
</feature>
<evidence type="ECO:0000256" key="2">
    <source>
        <dbReference type="ARBA" id="ARBA00022692"/>
    </source>
</evidence>
<keyword evidence="3 6" id="KW-1133">Transmembrane helix</keyword>
<dbReference type="VEuPathDB" id="TriTrypDB:ADEAN_000794800"/>
<dbReference type="EMBL" id="LR877161">
    <property type="protein sequence ID" value="CAD2220426.1"/>
    <property type="molecule type" value="Genomic_DNA"/>
</dbReference>
<evidence type="ECO:0000256" key="3">
    <source>
        <dbReference type="ARBA" id="ARBA00022989"/>
    </source>
</evidence>
<feature type="transmembrane region" description="Helical" evidence="6">
    <location>
        <begin position="20"/>
        <end position="42"/>
    </location>
</feature>
<evidence type="ECO:0000256" key="5">
    <source>
        <dbReference type="SAM" id="MobiDB-lite"/>
    </source>
</evidence>
<dbReference type="PANTHER" id="PTHR21576">
    <property type="entry name" value="UNCHARACTERIZED NODULIN-LIKE PROTEIN"/>
    <property type="match status" value="1"/>
</dbReference>
<accession>A0A7G2CKS4</accession>
<proteinExistence type="predicted"/>
<dbReference type="InterPro" id="IPR036259">
    <property type="entry name" value="MFS_trans_sf"/>
</dbReference>
<dbReference type="OrthoDB" id="251148at2759"/>
<evidence type="ECO:0000256" key="1">
    <source>
        <dbReference type="ARBA" id="ARBA00004141"/>
    </source>
</evidence>
<keyword evidence="9" id="KW-1185">Reference proteome</keyword>
<feature type="transmembrane region" description="Helical" evidence="6">
    <location>
        <begin position="77"/>
        <end position="96"/>
    </location>
</feature>
<feature type="transmembrane region" description="Helical" evidence="6">
    <location>
        <begin position="351"/>
        <end position="372"/>
    </location>
</feature>
<feature type="region of interest" description="Disordered" evidence="5">
    <location>
        <begin position="201"/>
        <end position="220"/>
    </location>
</feature>